<dbReference type="SMART" id="SM00256">
    <property type="entry name" value="FBOX"/>
    <property type="match status" value="1"/>
</dbReference>
<dbReference type="InterPro" id="IPR001810">
    <property type="entry name" value="F-box_dom"/>
</dbReference>
<feature type="compositionally biased region" description="Low complexity" evidence="1">
    <location>
        <begin position="1102"/>
        <end position="1138"/>
    </location>
</feature>
<dbReference type="Proteomes" id="UP000777482">
    <property type="component" value="Unassembled WGS sequence"/>
</dbReference>
<feature type="compositionally biased region" description="Low complexity" evidence="1">
    <location>
        <begin position="1076"/>
        <end position="1090"/>
    </location>
</feature>
<proteinExistence type="predicted"/>
<feature type="compositionally biased region" description="Low complexity" evidence="1">
    <location>
        <begin position="1035"/>
        <end position="1053"/>
    </location>
</feature>
<dbReference type="InterPro" id="IPR036322">
    <property type="entry name" value="WD40_repeat_dom_sf"/>
</dbReference>
<feature type="compositionally biased region" description="Low complexity" evidence="1">
    <location>
        <begin position="945"/>
        <end position="955"/>
    </location>
</feature>
<comment type="caution">
    <text evidence="3">The sequence shown here is derived from an EMBL/GenBank/DDBJ whole genome shotgun (WGS) entry which is preliminary data.</text>
</comment>
<gene>
    <name evidence="3" type="ORF">C6P46_003885</name>
</gene>
<dbReference type="EMBL" id="PUHQ01000033">
    <property type="protein sequence ID" value="KAG0661664.1"/>
    <property type="molecule type" value="Genomic_DNA"/>
</dbReference>
<name>A0A9P6W3Q0_RHOMI</name>
<dbReference type="CDD" id="cd09917">
    <property type="entry name" value="F-box_SF"/>
    <property type="match status" value="1"/>
</dbReference>
<dbReference type="PROSITE" id="PS50181">
    <property type="entry name" value="FBOX"/>
    <property type="match status" value="1"/>
</dbReference>
<evidence type="ECO:0000259" key="2">
    <source>
        <dbReference type="PROSITE" id="PS50181"/>
    </source>
</evidence>
<feature type="compositionally biased region" description="Polar residues" evidence="1">
    <location>
        <begin position="388"/>
        <end position="404"/>
    </location>
</feature>
<feature type="compositionally biased region" description="Basic and acidic residues" evidence="1">
    <location>
        <begin position="1165"/>
        <end position="1183"/>
    </location>
</feature>
<organism evidence="3 4">
    <name type="scientific">Rhodotorula mucilaginosa</name>
    <name type="common">Yeast</name>
    <name type="synonym">Rhodotorula rubra</name>
    <dbReference type="NCBI Taxonomy" id="5537"/>
    <lineage>
        <taxon>Eukaryota</taxon>
        <taxon>Fungi</taxon>
        <taxon>Dikarya</taxon>
        <taxon>Basidiomycota</taxon>
        <taxon>Pucciniomycotina</taxon>
        <taxon>Microbotryomycetes</taxon>
        <taxon>Sporidiobolales</taxon>
        <taxon>Sporidiobolaceae</taxon>
        <taxon>Rhodotorula</taxon>
    </lineage>
</organism>
<accession>A0A9P6W3Q0</accession>
<dbReference type="InterPro" id="IPR015943">
    <property type="entry name" value="WD40/YVTN_repeat-like_dom_sf"/>
</dbReference>
<dbReference type="Gene3D" id="1.20.1280.50">
    <property type="match status" value="1"/>
</dbReference>
<feature type="compositionally biased region" description="Polar residues" evidence="1">
    <location>
        <begin position="41"/>
        <end position="54"/>
    </location>
</feature>
<feature type="compositionally biased region" description="Acidic residues" evidence="1">
    <location>
        <begin position="904"/>
        <end position="913"/>
    </location>
</feature>
<reference evidence="3 4" key="1">
    <citation type="submission" date="2020-11" db="EMBL/GenBank/DDBJ databases">
        <title>Kefir isolates.</title>
        <authorList>
            <person name="Marcisauskas S."/>
            <person name="Kim Y."/>
            <person name="Blasche S."/>
        </authorList>
    </citation>
    <scope>NUCLEOTIDE SEQUENCE [LARGE SCALE GENOMIC DNA]</scope>
    <source>
        <strain evidence="3 4">KR</strain>
    </source>
</reference>
<feature type="compositionally biased region" description="Basic and acidic residues" evidence="1">
    <location>
        <begin position="1217"/>
        <end position="1233"/>
    </location>
</feature>
<evidence type="ECO:0000313" key="4">
    <source>
        <dbReference type="Proteomes" id="UP000777482"/>
    </source>
</evidence>
<dbReference type="AlphaFoldDB" id="A0A9P6W3Q0"/>
<dbReference type="SUPFAM" id="SSF50978">
    <property type="entry name" value="WD40 repeat-like"/>
    <property type="match status" value="1"/>
</dbReference>
<evidence type="ECO:0000256" key="1">
    <source>
        <dbReference type="SAM" id="MobiDB-lite"/>
    </source>
</evidence>
<evidence type="ECO:0000313" key="3">
    <source>
        <dbReference type="EMBL" id="KAG0661664.1"/>
    </source>
</evidence>
<feature type="compositionally biased region" description="Low complexity" evidence="1">
    <location>
        <begin position="914"/>
        <end position="925"/>
    </location>
</feature>
<dbReference type="InterPro" id="IPR036047">
    <property type="entry name" value="F-box-like_dom_sf"/>
</dbReference>
<dbReference type="SUPFAM" id="SSF81383">
    <property type="entry name" value="F-box domain"/>
    <property type="match status" value="1"/>
</dbReference>
<feature type="region of interest" description="Disordered" evidence="1">
    <location>
        <begin position="1"/>
        <end position="66"/>
    </location>
</feature>
<dbReference type="Pfam" id="PF12937">
    <property type="entry name" value="F-box-like"/>
    <property type="match status" value="1"/>
</dbReference>
<feature type="domain" description="F-box" evidence="2">
    <location>
        <begin position="67"/>
        <end position="113"/>
    </location>
</feature>
<feature type="region of interest" description="Disordered" evidence="1">
    <location>
        <begin position="179"/>
        <end position="200"/>
    </location>
</feature>
<protein>
    <recommendedName>
        <fullName evidence="2">F-box domain-containing protein</fullName>
    </recommendedName>
</protein>
<sequence>MTEPIDLRVLGTRDDDDREDGSAQYGPAAGKSPRSFGGSWGQPSQFGTSASRTSRAGKGKAKEGYGSSPIGSVPLEIIAHIFAHLPPASLGTCQLVCKAWHDVVVDEGSWRTAFETYYDVTPSTLGRRIETTSWRSEYIARVSLLRQWHRARTPTLIHNPSLGAINFIHVHLPTASALPAPSGTRTSNGTSSSSAADSPSLTATPMLSVSLAMGAAVHSSPFTGKVSKRPLVASPVDHLDRPVGLPIVAATSFALSNDGTRLVWGMRDGSLRFSNSAPPGGGRGVAGGVVEQGEVRSLDEAHRPGSAVQLVAFSNLAGAGAGKVVRTEAKQRPEVFVSAAADGSVAIWTLAAATMAAANGGGARERPPPAVKLWQARWDLSLDAPTPASGSSSAQNGFAPSTSPLGEPRGPPIGRRVKATAIAFDSGWLGRHHGRSASVAIGRSDGKVIVWRDIDLDGSGSGSMSATVAGPQLAREEEAVVMAPLEPGRAVDVLVMDLATTTTTTTTQTSSSGASSPFSSPMAAPLSLLVHQTESRRFCRYHLDALSTSRTVFGHPGEDELAGLTAFAIDFDDASPLPASASGFATPAESKVVFPVRPSADLSRTVSSASTTTGAVSPTPPALSRSSSIASLSLPPFQPVRHHAVGSRFGRRKFVAAGDAHGRVYLWDWEAKQDEAEREREEIVGPAALVQGLEIEGGASASKVTALELTEAGFLDGTLRFYSTLGTSHLVQPPIRSFRDRTAPRHPSRMLAQGLVAEDEEERWLVSHIRASRDAVVAAIGGRVLAWKISSNDVKKKGPKANGGRLSARQERFKANMDLQYQVRESLSALSAESAARLERHQEEHRLTTQFGLPPTLENMTEQEAVAFAMMLSLEEQESRHAREDAADDDDGWERAPEEWLEGDELFLDEDYDSPGPSSSRSRGYTADDDDEDDHESEATSRGASRSQSLSVSPSPYLRGASLSSSTNSPSSSSRHLSHTWTPVSPSLRAVGSPTSSFNPHGKVQISPRLGPTYGSTGAGFINEPVPDMSPELWPTASSPASPPVAAGPSFASRRMSTTASSPLVPTGTPSPPPNGLGATASTASSGAGTPSRRGWSDVARSAASTPASSSNSPSLSPTTGPRANAACPSPPSAAKVALPPAGILGTPSLLSEQLRYSEFSAQQDEERRRRQQEEDDMRKIPDRSGSVSPPAPHASIERVQAGGLGSTLMSWIGRPRGQEGRVHQEDEDRYIS</sequence>
<feature type="region of interest" description="Disordered" evidence="1">
    <location>
        <begin position="382"/>
        <end position="413"/>
    </location>
</feature>
<feature type="compositionally biased region" description="Low complexity" evidence="1">
    <location>
        <begin position="181"/>
        <end position="200"/>
    </location>
</feature>
<keyword evidence="4" id="KW-1185">Reference proteome</keyword>
<feature type="region of interest" description="Disordered" evidence="1">
    <location>
        <begin position="904"/>
        <end position="1233"/>
    </location>
</feature>
<feature type="compositionally biased region" description="Low complexity" evidence="1">
    <location>
        <begin position="962"/>
        <end position="975"/>
    </location>
</feature>
<dbReference type="OrthoDB" id="429520at2759"/>
<dbReference type="Gene3D" id="2.130.10.10">
    <property type="entry name" value="YVTN repeat-like/Quinoprotein amine dehydrogenase"/>
    <property type="match status" value="1"/>
</dbReference>
<feature type="compositionally biased region" description="Acidic residues" evidence="1">
    <location>
        <begin position="927"/>
        <end position="936"/>
    </location>
</feature>